<feature type="domain" description="DUF2249" evidence="1">
    <location>
        <begin position="181"/>
        <end position="248"/>
    </location>
</feature>
<proteinExistence type="predicted"/>
<organism evidence="2 3">
    <name type="scientific">Arthrobacter silviterrae</name>
    <dbReference type="NCBI Taxonomy" id="2026658"/>
    <lineage>
        <taxon>Bacteria</taxon>
        <taxon>Bacillati</taxon>
        <taxon>Actinomycetota</taxon>
        <taxon>Actinomycetes</taxon>
        <taxon>Micrococcales</taxon>
        <taxon>Micrococcaceae</taxon>
        <taxon>Arthrobacter</taxon>
    </lineage>
</organism>
<accession>A0ABX0D6E3</accession>
<name>A0ABX0D6E3_9MICC</name>
<gene>
    <name evidence="2" type="ORF">G6N77_02105</name>
</gene>
<dbReference type="InterPro" id="IPR018720">
    <property type="entry name" value="DUF2249"/>
</dbReference>
<reference evidence="2 3" key="1">
    <citation type="submission" date="2020-02" db="EMBL/GenBank/DDBJ databases">
        <title>Genome sequence of the type strain DSM 27180 of Arthrobacter silviterrae.</title>
        <authorList>
            <person name="Gao J."/>
            <person name="Sun J."/>
        </authorList>
    </citation>
    <scope>NUCLEOTIDE SEQUENCE [LARGE SCALE GENOMIC DNA]</scope>
    <source>
        <strain evidence="2 3">DSM 27180</strain>
    </source>
</reference>
<dbReference type="Proteomes" id="UP000479226">
    <property type="component" value="Unassembled WGS sequence"/>
</dbReference>
<keyword evidence="3" id="KW-1185">Reference proteome</keyword>
<dbReference type="Pfam" id="PF10006">
    <property type="entry name" value="DUF2249"/>
    <property type="match status" value="1"/>
</dbReference>
<protein>
    <submittedName>
        <fullName evidence="2">DUF2249 domain-containing protein</fullName>
    </submittedName>
</protein>
<comment type="caution">
    <text evidence="2">The sequence shown here is derived from an EMBL/GenBank/DDBJ whole genome shotgun (WGS) entry which is preliminary data.</text>
</comment>
<dbReference type="EMBL" id="JAAKZI010000002">
    <property type="protein sequence ID" value="NGN82261.1"/>
    <property type="molecule type" value="Genomic_DNA"/>
</dbReference>
<evidence type="ECO:0000259" key="1">
    <source>
        <dbReference type="Pfam" id="PF10006"/>
    </source>
</evidence>
<sequence>MNNLVLASSSTEAEALEAAKTRLAEAGGTLGTLALNLLSAVAGQPGGELAGADQTKLVDFAEQELLPVAAAFAAALAGSANSAEKVLAAVAAGHSARLVDATKSLEVEEAPVKVLYAGARLQEAAAAFLDHATELIVPALAQNPALKLTGILPQRTVDAAAAAPAKGGCACGGHDEPGLSELDTRVIPHAIRHATIFGALEGLSAGKGILLVANHNPLPLLAQLEQRSAGKFTVSYVEDGPETWKLSMVRN</sequence>
<evidence type="ECO:0000313" key="2">
    <source>
        <dbReference type="EMBL" id="NGN82261.1"/>
    </source>
</evidence>
<dbReference type="RefSeq" id="WP_165180347.1">
    <property type="nucleotide sequence ID" value="NZ_JAAKZI010000002.1"/>
</dbReference>
<evidence type="ECO:0000313" key="3">
    <source>
        <dbReference type="Proteomes" id="UP000479226"/>
    </source>
</evidence>